<evidence type="ECO:0000256" key="1">
    <source>
        <dbReference type="SAM" id="MobiDB-lite"/>
    </source>
</evidence>
<protein>
    <submittedName>
        <fullName evidence="3">Uncharacterized protein</fullName>
    </submittedName>
</protein>
<evidence type="ECO:0000313" key="3">
    <source>
        <dbReference type="EMBL" id="QHU21344.1"/>
    </source>
</evidence>
<organism evidence="3">
    <name type="scientific">viral metagenome</name>
    <dbReference type="NCBI Taxonomy" id="1070528"/>
    <lineage>
        <taxon>unclassified sequences</taxon>
        <taxon>metagenomes</taxon>
        <taxon>organismal metagenomes</taxon>
    </lineage>
</organism>
<reference evidence="3" key="1">
    <citation type="journal article" date="2020" name="Nature">
        <title>Giant virus diversity and host interactions through global metagenomics.</title>
        <authorList>
            <person name="Schulz F."/>
            <person name="Roux S."/>
            <person name="Paez-Espino D."/>
            <person name="Jungbluth S."/>
            <person name="Walsh D.A."/>
            <person name="Denef V.J."/>
            <person name="McMahon K.D."/>
            <person name="Konstantinidis K.T."/>
            <person name="Eloe-Fadrosh E.A."/>
            <person name="Kyrpides N.C."/>
            <person name="Woyke T."/>
        </authorList>
    </citation>
    <scope>NUCLEOTIDE SEQUENCE</scope>
    <source>
        <strain evidence="3">GVMAG-S-3300013094-109</strain>
    </source>
</reference>
<feature type="compositionally biased region" description="Polar residues" evidence="1">
    <location>
        <begin position="137"/>
        <end position="159"/>
    </location>
</feature>
<proteinExistence type="predicted"/>
<dbReference type="EMBL" id="MN740989">
    <property type="protein sequence ID" value="QHU21344.1"/>
    <property type="molecule type" value="Genomic_DNA"/>
</dbReference>
<evidence type="ECO:0000256" key="2">
    <source>
        <dbReference type="SAM" id="Phobius"/>
    </source>
</evidence>
<feature type="region of interest" description="Disordered" evidence="1">
    <location>
        <begin position="111"/>
        <end position="175"/>
    </location>
</feature>
<name>A0A6C0KXW8_9ZZZZ</name>
<sequence length="175" mass="19594">MNFEKIFLRYKNKIFLGLIAFLVITFLAIPNKVHFLYSTHLGRAYLIALLIILTKYNKYLGLASVFIIVMIYSSTDTITENFTEGEENKEDSEKKDNSIIGAIGAKFGLKKEDDKKESYENIPTTQASKIETENSIRSKSSKTLPTTNMGSTSSKQPLANWSGKEGYEGLGFAPV</sequence>
<dbReference type="AlphaFoldDB" id="A0A6C0KXW8"/>
<keyword evidence="2" id="KW-0812">Transmembrane</keyword>
<keyword evidence="2" id="KW-0472">Membrane</keyword>
<feature type="transmembrane region" description="Helical" evidence="2">
    <location>
        <begin position="12"/>
        <end position="29"/>
    </location>
</feature>
<keyword evidence="2" id="KW-1133">Transmembrane helix</keyword>
<accession>A0A6C0KXW8</accession>